<accession>A9M6V1</accession>
<proteinExistence type="predicted"/>
<evidence type="ECO:0000313" key="1">
    <source>
        <dbReference type="EMBL" id="ABX61202.1"/>
    </source>
</evidence>
<organism evidence="1 2">
    <name type="scientific">Brucella canis (strain ATCC 23365 / NCTC 10854 / RM-666)</name>
    <dbReference type="NCBI Taxonomy" id="483179"/>
    <lineage>
        <taxon>Bacteria</taxon>
        <taxon>Pseudomonadati</taxon>
        <taxon>Pseudomonadota</taxon>
        <taxon>Alphaproteobacteria</taxon>
        <taxon>Hyphomicrobiales</taxon>
        <taxon>Brucellaceae</taxon>
        <taxon>Brucella/Ochrobactrum group</taxon>
        <taxon>Brucella</taxon>
    </lineage>
</organism>
<dbReference type="AlphaFoldDB" id="A9M6V1"/>
<dbReference type="HOGENOM" id="CLU_3305875_0_0_5"/>
<protein>
    <submittedName>
        <fullName evidence="1">Uncharacterized protein</fullName>
    </submittedName>
</protein>
<keyword evidence="2" id="KW-1185">Reference proteome</keyword>
<dbReference type="Proteomes" id="UP000001385">
    <property type="component" value="Chromosome I"/>
</dbReference>
<dbReference type="KEGG" id="bcs:BCAN_A0101"/>
<dbReference type="EMBL" id="CP000872">
    <property type="protein sequence ID" value="ABX61202.1"/>
    <property type="molecule type" value="Genomic_DNA"/>
</dbReference>
<sequence length="39" mass="4013">MVVQLSGAVQWAGLLLFLIIDQSGSFRTAPLAALVAIAA</sequence>
<reference evidence="1 2" key="1">
    <citation type="submission" date="2007-10" db="EMBL/GenBank/DDBJ databases">
        <title>Brucella canis ATCC 23365 whole genome shotgun sequencing project.</title>
        <authorList>
            <person name="Setubal J.C."/>
            <person name="Bowns C."/>
            <person name="Boyle S."/>
            <person name="Crasta O.R."/>
            <person name="Czar M.J."/>
            <person name="Dharmanolla C."/>
            <person name="Gillespie J.J."/>
            <person name="Kenyon R.W."/>
            <person name="Lu J."/>
            <person name="Mane S."/>
            <person name="Mohapatra S."/>
            <person name="Nagrani S."/>
            <person name="Purkayastha A."/>
            <person name="Rajasimha H.K."/>
            <person name="Shallom J.M."/>
            <person name="Shallom S."/>
            <person name="Shukla M."/>
            <person name="Snyder E.E."/>
            <person name="Sobral B.W."/>
            <person name="Wattam A.R."/>
            <person name="Will R."/>
            <person name="Williams K."/>
            <person name="Yoo H."/>
            <person name="Bruce D."/>
            <person name="Detter C."/>
            <person name="Munk C."/>
            <person name="Brettin T.S."/>
        </authorList>
    </citation>
    <scope>NUCLEOTIDE SEQUENCE [LARGE SCALE GENOMIC DNA]</scope>
    <source>
        <strain evidence="2">ATCC 23365 / NCTC 10854 / RM-666</strain>
    </source>
</reference>
<name>A9M6V1_BRUC2</name>
<evidence type="ECO:0000313" key="2">
    <source>
        <dbReference type="Proteomes" id="UP000001385"/>
    </source>
</evidence>
<gene>
    <name evidence="1" type="ordered locus">BCAN_A0101</name>
</gene>